<evidence type="ECO:0000313" key="2">
    <source>
        <dbReference type="Proteomes" id="UP000030669"/>
    </source>
</evidence>
<protein>
    <submittedName>
        <fullName evidence="1">Uncharacterized protein</fullName>
    </submittedName>
</protein>
<organism evidence="1 2">
    <name type="scientific">Gloeophyllum trabeum (strain ATCC 11539 / FP-39264 / Madison 617)</name>
    <name type="common">Brown rot fungus</name>
    <dbReference type="NCBI Taxonomy" id="670483"/>
    <lineage>
        <taxon>Eukaryota</taxon>
        <taxon>Fungi</taxon>
        <taxon>Dikarya</taxon>
        <taxon>Basidiomycota</taxon>
        <taxon>Agaricomycotina</taxon>
        <taxon>Agaricomycetes</taxon>
        <taxon>Gloeophyllales</taxon>
        <taxon>Gloeophyllaceae</taxon>
        <taxon>Gloeophyllum</taxon>
    </lineage>
</organism>
<evidence type="ECO:0000313" key="1">
    <source>
        <dbReference type="EMBL" id="EPQ51435.1"/>
    </source>
</evidence>
<dbReference type="GeneID" id="19304639"/>
<gene>
    <name evidence="1" type="ORF">GLOTRDRAFT_140893</name>
</gene>
<keyword evidence="2" id="KW-1185">Reference proteome</keyword>
<accession>S7RB13</accession>
<sequence length="157" mass="17202">AVTTDPFVTPPQAVTHTLLRAALPEAPPCPTHAYTPGRQSGYRRGFRCLQIPCGVLLLVLCLPSAPAPRKHLRLCLCHPAVHLARGPAAPLRCLVPLGPTSQHCHEHALRLGGGHGQFGELRHHTNRVHWPDALHDRSCVCVPLLAQFNARAYNYHL</sequence>
<dbReference type="RefSeq" id="XP_007869913.1">
    <property type="nucleotide sequence ID" value="XM_007871722.1"/>
</dbReference>
<dbReference type="HOGENOM" id="CLU_1682080_0_0_1"/>
<name>S7RB13_GLOTA</name>
<dbReference type="KEGG" id="gtr:GLOTRDRAFT_140893"/>
<dbReference type="Proteomes" id="UP000030669">
    <property type="component" value="Unassembled WGS sequence"/>
</dbReference>
<proteinExistence type="predicted"/>
<dbReference type="AlphaFoldDB" id="S7RB13"/>
<dbReference type="EMBL" id="KB469310">
    <property type="protein sequence ID" value="EPQ51435.1"/>
    <property type="molecule type" value="Genomic_DNA"/>
</dbReference>
<feature type="non-terminal residue" evidence="1">
    <location>
        <position position="1"/>
    </location>
</feature>
<reference evidence="1 2" key="1">
    <citation type="journal article" date="2012" name="Science">
        <title>The Paleozoic origin of enzymatic lignin decomposition reconstructed from 31 fungal genomes.</title>
        <authorList>
            <person name="Floudas D."/>
            <person name="Binder M."/>
            <person name="Riley R."/>
            <person name="Barry K."/>
            <person name="Blanchette R.A."/>
            <person name="Henrissat B."/>
            <person name="Martinez A.T."/>
            <person name="Otillar R."/>
            <person name="Spatafora J.W."/>
            <person name="Yadav J.S."/>
            <person name="Aerts A."/>
            <person name="Benoit I."/>
            <person name="Boyd A."/>
            <person name="Carlson A."/>
            <person name="Copeland A."/>
            <person name="Coutinho P.M."/>
            <person name="de Vries R.P."/>
            <person name="Ferreira P."/>
            <person name="Findley K."/>
            <person name="Foster B."/>
            <person name="Gaskell J."/>
            <person name="Glotzer D."/>
            <person name="Gorecki P."/>
            <person name="Heitman J."/>
            <person name="Hesse C."/>
            <person name="Hori C."/>
            <person name="Igarashi K."/>
            <person name="Jurgens J.A."/>
            <person name="Kallen N."/>
            <person name="Kersten P."/>
            <person name="Kohler A."/>
            <person name="Kuees U."/>
            <person name="Kumar T.K.A."/>
            <person name="Kuo A."/>
            <person name="LaButti K."/>
            <person name="Larrondo L.F."/>
            <person name="Lindquist E."/>
            <person name="Ling A."/>
            <person name="Lombard V."/>
            <person name="Lucas S."/>
            <person name="Lundell T."/>
            <person name="Martin R."/>
            <person name="McLaughlin D.J."/>
            <person name="Morgenstern I."/>
            <person name="Morin E."/>
            <person name="Murat C."/>
            <person name="Nagy L.G."/>
            <person name="Nolan M."/>
            <person name="Ohm R.A."/>
            <person name="Patyshakuliyeva A."/>
            <person name="Rokas A."/>
            <person name="Ruiz-Duenas F.J."/>
            <person name="Sabat G."/>
            <person name="Salamov A."/>
            <person name="Samejima M."/>
            <person name="Schmutz J."/>
            <person name="Slot J.C."/>
            <person name="St John F."/>
            <person name="Stenlid J."/>
            <person name="Sun H."/>
            <person name="Sun S."/>
            <person name="Syed K."/>
            <person name="Tsang A."/>
            <person name="Wiebenga A."/>
            <person name="Young D."/>
            <person name="Pisabarro A."/>
            <person name="Eastwood D.C."/>
            <person name="Martin F."/>
            <person name="Cullen D."/>
            <person name="Grigoriev I.V."/>
            <person name="Hibbett D.S."/>
        </authorList>
    </citation>
    <scope>NUCLEOTIDE SEQUENCE [LARGE SCALE GENOMIC DNA]</scope>
    <source>
        <strain evidence="1 2">ATCC 11539</strain>
    </source>
</reference>
<feature type="non-terminal residue" evidence="1">
    <location>
        <position position="157"/>
    </location>
</feature>